<accession>A0A8S0Q6Y6</accession>
<gene>
    <name evidence="3" type="ORF">OLEA9_A003810</name>
</gene>
<feature type="compositionally biased region" description="Basic and acidic residues" evidence="2">
    <location>
        <begin position="1"/>
        <end position="20"/>
    </location>
</feature>
<dbReference type="AlphaFoldDB" id="A0A8S0Q6Y6"/>
<organism evidence="3 4">
    <name type="scientific">Olea europaea subsp. europaea</name>
    <dbReference type="NCBI Taxonomy" id="158383"/>
    <lineage>
        <taxon>Eukaryota</taxon>
        <taxon>Viridiplantae</taxon>
        <taxon>Streptophyta</taxon>
        <taxon>Embryophyta</taxon>
        <taxon>Tracheophyta</taxon>
        <taxon>Spermatophyta</taxon>
        <taxon>Magnoliopsida</taxon>
        <taxon>eudicotyledons</taxon>
        <taxon>Gunneridae</taxon>
        <taxon>Pentapetalae</taxon>
        <taxon>asterids</taxon>
        <taxon>lamiids</taxon>
        <taxon>Lamiales</taxon>
        <taxon>Oleaceae</taxon>
        <taxon>Oleeae</taxon>
        <taxon>Olea</taxon>
    </lineage>
</organism>
<evidence type="ECO:0000256" key="1">
    <source>
        <dbReference type="SAM" id="Coils"/>
    </source>
</evidence>
<evidence type="ECO:0000313" key="3">
    <source>
        <dbReference type="EMBL" id="CAA2961942.1"/>
    </source>
</evidence>
<dbReference type="Proteomes" id="UP000594638">
    <property type="component" value="Unassembled WGS sequence"/>
</dbReference>
<feature type="region of interest" description="Disordered" evidence="2">
    <location>
        <begin position="1"/>
        <end position="26"/>
    </location>
</feature>
<reference evidence="3 4" key="1">
    <citation type="submission" date="2019-12" db="EMBL/GenBank/DDBJ databases">
        <authorList>
            <person name="Alioto T."/>
            <person name="Alioto T."/>
            <person name="Gomez Garrido J."/>
        </authorList>
    </citation>
    <scope>NUCLEOTIDE SEQUENCE [LARGE SCALE GENOMIC DNA]</scope>
</reference>
<comment type="caution">
    <text evidence="3">The sequence shown here is derived from an EMBL/GenBank/DDBJ whole genome shotgun (WGS) entry which is preliminary data.</text>
</comment>
<evidence type="ECO:0000256" key="2">
    <source>
        <dbReference type="SAM" id="MobiDB-lite"/>
    </source>
</evidence>
<keyword evidence="1" id="KW-0175">Coiled coil</keyword>
<protein>
    <submittedName>
        <fullName evidence="3">Uncharacterized protein</fullName>
    </submittedName>
</protein>
<sequence length="167" mass="18774">MGHPMEPDKMYVESPKDEGASAHMSPSHTDFEMLSILKLLKHDVTDLRNKNTELSTKIDDVRKQLLSIKADSSHKLNIVVHVSMDQIINMFKEIGESKCTGATSNQEEVKNVDASVDRKGKGKMYPDVQTFNPMNLEPPSFNLGIGYSQPTQHVSNKPDMPRTHQLQ</sequence>
<keyword evidence="4" id="KW-1185">Reference proteome</keyword>
<name>A0A8S0Q6Y6_OLEEU</name>
<dbReference type="Gramene" id="OE9A003810T1">
    <property type="protein sequence ID" value="OE9A003810C1"/>
    <property type="gene ID" value="OE9A003810"/>
</dbReference>
<dbReference type="EMBL" id="CACTIH010000675">
    <property type="protein sequence ID" value="CAA2961942.1"/>
    <property type="molecule type" value="Genomic_DNA"/>
</dbReference>
<evidence type="ECO:0000313" key="4">
    <source>
        <dbReference type="Proteomes" id="UP000594638"/>
    </source>
</evidence>
<feature type="region of interest" description="Disordered" evidence="2">
    <location>
        <begin position="146"/>
        <end position="167"/>
    </location>
</feature>
<proteinExistence type="predicted"/>
<feature type="coiled-coil region" evidence="1">
    <location>
        <begin position="37"/>
        <end position="64"/>
    </location>
</feature>